<evidence type="ECO:0000313" key="13">
    <source>
        <dbReference type="Proteomes" id="UP000738431"/>
    </source>
</evidence>
<protein>
    <recommendedName>
        <fullName evidence="8">Acetyltransferase component of pyruvate dehydrogenase complex</fullName>
        <ecNumber evidence="8">2.3.1.12</ecNumber>
    </recommendedName>
</protein>
<comment type="catalytic activity">
    <reaction evidence="7 8">
        <text>N(6)-[(R)-dihydrolipoyl]-L-lysyl-[protein] + acetyl-CoA = N(6)-[(R)-S(8)-acetyldihydrolipoyl]-L-lysyl-[protein] + CoA</text>
        <dbReference type="Rhea" id="RHEA:17017"/>
        <dbReference type="Rhea" id="RHEA-COMP:10475"/>
        <dbReference type="Rhea" id="RHEA-COMP:10478"/>
        <dbReference type="ChEBI" id="CHEBI:57287"/>
        <dbReference type="ChEBI" id="CHEBI:57288"/>
        <dbReference type="ChEBI" id="CHEBI:83100"/>
        <dbReference type="ChEBI" id="CHEBI:83111"/>
        <dbReference type="EC" id="2.3.1.12"/>
    </reaction>
</comment>
<evidence type="ECO:0000313" key="12">
    <source>
        <dbReference type="EMBL" id="WRQ87718.1"/>
    </source>
</evidence>
<accession>A0ABZ1C7N2</accession>
<feature type="region of interest" description="Disordered" evidence="9">
    <location>
        <begin position="81"/>
        <end position="144"/>
    </location>
</feature>
<feature type="compositionally biased region" description="Low complexity" evidence="9">
    <location>
        <begin position="125"/>
        <end position="139"/>
    </location>
</feature>
<evidence type="ECO:0000256" key="2">
    <source>
        <dbReference type="ARBA" id="ARBA00011484"/>
    </source>
</evidence>
<comment type="function">
    <text evidence="6">The pyruvate dehydrogenase complex catalyzes the overall conversion of pyruvate to acetyl-CoA and CO(2). It contains multiple copies of three enzymatic components: pyruvate dehydrogenase (E1), dihydrolipoamide acetyltransferase (E2) and lipoamide dehydrogenase (E3).</text>
</comment>
<reference evidence="12 13" key="1">
    <citation type="submission" date="2021-08" db="EMBL/GenBank/DDBJ databases">
        <authorList>
            <person name="Zhang D."/>
            <person name="Zhang A."/>
            <person name="Wang L."/>
        </authorList>
    </citation>
    <scope>NUCLEOTIDE SEQUENCE [LARGE SCALE GENOMIC DNA]</scope>
    <source>
        <strain evidence="12 13">WL0086</strain>
    </source>
</reference>
<dbReference type="Pfam" id="PF00198">
    <property type="entry name" value="2-oxoacid_dh"/>
    <property type="match status" value="1"/>
</dbReference>
<organism evidence="12 13">
    <name type="scientific">Actomonas aquatica</name>
    <dbReference type="NCBI Taxonomy" id="2866162"/>
    <lineage>
        <taxon>Bacteria</taxon>
        <taxon>Pseudomonadati</taxon>
        <taxon>Verrucomicrobiota</taxon>
        <taxon>Opitutia</taxon>
        <taxon>Opitutales</taxon>
        <taxon>Opitutaceae</taxon>
        <taxon>Actomonas</taxon>
    </lineage>
</organism>
<sequence length="427" mass="45271">MADIIEMPKLSDTMTVGTLVKWLKKEGDKVATGDMLAEVETDKATMELECFFDGTLLKIFAPDGAQVEIGEPLCAVGAEGETVEAPAKKEKPAAKEDDASEEKSDDDSAEESSDEAPAPEPTPEPETSSGSSGSSAAPSVGGQRLRISPLARKLAAEKGIDLSRVKGTGTGGRIRRADILEAEKNGGPGGAYRSKGPIQEEKLTPVTNMRGTIARRLVESKTQIPHFYLDIEVDAAPLLALRSQLNSGLSEDGVKLSVNDLILKASAEALRKVPTVNCSWEGKQVRHHSRAHVSFAVAMPEGLITPVVFDAHEKSVFDISTEVRSLAKAAKTKKLQPKQFTGGTFCVSNLGMMGINTFKAIINPPNAAILAVGTTVEKPVVVNGQIVIGQRMNLTLSCDHRVVDGAVGAEFLGALKSLLENPALLLV</sequence>
<dbReference type="PANTHER" id="PTHR23151:SF90">
    <property type="entry name" value="DIHYDROLIPOYLLYSINE-RESIDUE ACETYLTRANSFERASE COMPONENT OF PYRUVATE DEHYDROGENASE COMPLEX, MITOCHONDRIAL-RELATED"/>
    <property type="match status" value="1"/>
</dbReference>
<evidence type="ECO:0000256" key="5">
    <source>
        <dbReference type="ARBA" id="ARBA00023315"/>
    </source>
</evidence>
<dbReference type="GO" id="GO:0004742">
    <property type="term" value="F:dihydrolipoyllysine-residue acetyltransferase activity"/>
    <property type="evidence" value="ECO:0007669"/>
    <property type="project" value="UniProtKB-EC"/>
</dbReference>
<dbReference type="PROSITE" id="PS50968">
    <property type="entry name" value="BIOTINYL_LIPOYL"/>
    <property type="match status" value="1"/>
</dbReference>
<evidence type="ECO:0000259" key="11">
    <source>
        <dbReference type="PROSITE" id="PS51826"/>
    </source>
</evidence>
<dbReference type="NCBIfam" id="TIGR01349">
    <property type="entry name" value="PDHac_trf_mito"/>
    <property type="match status" value="1"/>
</dbReference>
<dbReference type="Proteomes" id="UP000738431">
    <property type="component" value="Chromosome"/>
</dbReference>
<dbReference type="InterPro" id="IPR000089">
    <property type="entry name" value="Biotin_lipoyl"/>
</dbReference>
<keyword evidence="13" id="KW-1185">Reference proteome</keyword>
<gene>
    <name evidence="12" type="ORF">K1X11_023145</name>
</gene>
<dbReference type="Gene3D" id="4.10.320.10">
    <property type="entry name" value="E3-binding domain"/>
    <property type="match status" value="1"/>
</dbReference>
<evidence type="ECO:0000256" key="4">
    <source>
        <dbReference type="ARBA" id="ARBA00022823"/>
    </source>
</evidence>
<dbReference type="InterPro" id="IPR023213">
    <property type="entry name" value="CAT-like_dom_sf"/>
</dbReference>
<dbReference type="CDD" id="cd06849">
    <property type="entry name" value="lipoyl_domain"/>
    <property type="match status" value="1"/>
</dbReference>
<dbReference type="PANTHER" id="PTHR23151">
    <property type="entry name" value="DIHYDROLIPOAMIDE ACETYL/SUCCINYL-TRANSFERASE-RELATED"/>
    <property type="match status" value="1"/>
</dbReference>
<dbReference type="InterPro" id="IPR011053">
    <property type="entry name" value="Single_hybrid_motif"/>
</dbReference>
<dbReference type="Pfam" id="PF02817">
    <property type="entry name" value="E3_binding"/>
    <property type="match status" value="1"/>
</dbReference>
<feature type="compositionally biased region" description="Basic and acidic residues" evidence="9">
    <location>
        <begin position="86"/>
        <end position="97"/>
    </location>
</feature>
<evidence type="ECO:0000256" key="9">
    <source>
        <dbReference type="SAM" id="MobiDB-lite"/>
    </source>
</evidence>
<dbReference type="InterPro" id="IPR004167">
    <property type="entry name" value="PSBD"/>
</dbReference>
<dbReference type="EMBL" id="CP139781">
    <property type="protein sequence ID" value="WRQ87718.1"/>
    <property type="molecule type" value="Genomic_DNA"/>
</dbReference>
<comment type="subunit">
    <text evidence="2">Forms a 24-polypeptide structural core with octahedral symmetry.</text>
</comment>
<feature type="domain" description="Lipoyl-binding" evidence="10">
    <location>
        <begin position="2"/>
        <end position="77"/>
    </location>
</feature>
<evidence type="ECO:0000256" key="1">
    <source>
        <dbReference type="ARBA" id="ARBA00007317"/>
    </source>
</evidence>
<evidence type="ECO:0000259" key="10">
    <source>
        <dbReference type="PROSITE" id="PS50968"/>
    </source>
</evidence>
<dbReference type="SUPFAM" id="SSF52777">
    <property type="entry name" value="CoA-dependent acyltransferases"/>
    <property type="match status" value="1"/>
</dbReference>
<evidence type="ECO:0000256" key="7">
    <source>
        <dbReference type="ARBA" id="ARBA00048370"/>
    </source>
</evidence>
<comment type="similarity">
    <text evidence="1 8">Belongs to the 2-oxoacid dehydrogenase family.</text>
</comment>
<keyword evidence="5 8" id="KW-0012">Acyltransferase</keyword>
<comment type="cofactor">
    <cofactor evidence="8">
        <name>(R)-lipoate</name>
        <dbReference type="ChEBI" id="CHEBI:83088"/>
    </cofactor>
    <text evidence="8">Binds 1 lipoyl cofactor covalently.</text>
</comment>
<feature type="domain" description="Peripheral subunit-binding (PSBD)" evidence="11">
    <location>
        <begin position="146"/>
        <end position="183"/>
    </location>
</feature>
<keyword evidence="3 8" id="KW-0808">Transferase</keyword>
<dbReference type="InterPro" id="IPR036625">
    <property type="entry name" value="E3-bd_dom_sf"/>
</dbReference>
<dbReference type="RefSeq" id="WP_221030123.1">
    <property type="nucleotide sequence ID" value="NZ_CP139781.1"/>
</dbReference>
<proteinExistence type="inferred from homology"/>
<dbReference type="Gene3D" id="3.30.559.10">
    <property type="entry name" value="Chloramphenicol acetyltransferase-like domain"/>
    <property type="match status" value="1"/>
</dbReference>
<dbReference type="PROSITE" id="PS51826">
    <property type="entry name" value="PSBD"/>
    <property type="match status" value="1"/>
</dbReference>
<evidence type="ECO:0000256" key="6">
    <source>
        <dbReference type="ARBA" id="ARBA00025211"/>
    </source>
</evidence>
<dbReference type="EC" id="2.3.1.12" evidence="8"/>
<dbReference type="InterPro" id="IPR001078">
    <property type="entry name" value="2-oxoacid_DH_actylTfrase"/>
</dbReference>
<dbReference type="SUPFAM" id="SSF47005">
    <property type="entry name" value="Peripheral subunit-binding domain of 2-oxo acid dehydrogenase complex"/>
    <property type="match status" value="1"/>
</dbReference>
<evidence type="ECO:0000256" key="3">
    <source>
        <dbReference type="ARBA" id="ARBA00022679"/>
    </source>
</evidence>
<dbReference type="SUPFAM" id="SSF51230">
    <property type="entry name" value="Single hybrid motif"/>
    <property type="match status" value="1"/>
</dbReference>
<dbReference type="InterPro" id="IPR045257">
    <property type="entry name" value="E2/Pdx1"/>
</dbReference>
<evidence type="ECO:0000256" key="8">
    <source>
        <dbReference type="RuleBase" id="RU361137"/>
    </source>
</evidence>
<feature type="compositionally biased region" description="Acidic residues" evidence="9">
    <location>
        <begin position="98"/>
        <end position="114"/>
    </location>
</feature>
<reference evidence="12 13" key="2">
    <citation type="submission" date="2023-12" db="EMBL/GenBank/DDBJ databases">
        <title>Description of an unclassified Opitutus bacterium of Verrucomicrobiota.</title>
        <authorList>
            <person name="Zhang D.-F."/>
        </authorList>
    </citation>
    <scope>NUCLEOTIDE SEQUENCE [LARGE SCALE GENOMIC DNA]</scope>
    <source>
        <strain evidence="12 13">WL0086</strain>
    </source>
</reference>
<dbReference type="Gene3D" id="2.40.50.100">
    <property type="match status" value="1"/>
</dbReference>
<name>A0ABZ1C7N2_9BACT</name>
<dbReference type="InterPro" id="IPR006257">
    <property type="entry name" value="LAT1"/>
</dbReference>
<keyword evidence="4 8" id="KW-0450">Lipoyl</keyword>
<dbReference type="Pfam" id="PF00364">
    <property type="entry name" value="Biotin_lipoyl"/>
    <property type="match status" value="1"/>
</dbReference>
<keyword evidence="12" id="KW-0670">Pyruvate</keyword>